<name>A0AA48K9Z4_9BACT</name>
<organism evidence="3 4">
    <name type="scientific">Mesoterricola silvestris</name>
    <dbReference type="NCBI Taxonomy" id="2927979"/>
    <lineage>
        <taxon>Bacteria</taxon>
        <taxon>Pseudomonadati</taxon>
        <taxon>Acidobacteriota</taxon>
        <taxon>Holophagae</taxon>
        <taxon>Holophagales</taxon>
        <taxon>Holophagaceae</taxon>
        <taxon>Mesoterricola</taxon>
    </lineage>
</organism>
<dbReference type="InterPro" id="IPR018392">
    <property type="entry name" value="LysM"/>
</dbReference>
<dbReference type="Pfam" id="PF01476">
    <property type="entry name" value="LysM"/>
    <property type="match status" value="1"/>
</dbReference>
<dbReference type="InterPro" id="IPR016047">
    <property type="entry name" value="M23ase_b-sheet_dom"/>
</dbReference>
<dbReference type="InterPro" id="IPR036779">
    <property type="entry name" value="LysM_dom_sf"/>
</dbReference>
<dbReference type="PANTHER" id="PTHR21666">
    <property type="entry name" value="PEPTIDASE-RELATED"/>
    <property type="match status" value="1"/>
</dbReference>
<evidence type="ECO:0000259" key="2">
    <source>
        <dbReference type="SMART" id="SM00257"/>
    </source>
</evidence>
<dbReference type="CDD" id="cd00118">
    <property type="entry name" value="LysM"/>
    <property type="match status" value="1"/>
</dbReference>
<dbReference type="CDD" id="cd12797">
    <property type="entry name" value="M23_peptidase"/>
    <property type="match status" value="1"/>
</dbReference>
<evidence type="ECO:0000256" key="1">
    <source>
        <dbReference type="SAM" id="SignalP"/>
    </source>
</evidence>
<dbReference type="RefSeq" id="WP_316413900.1">
    <property type="nucleotide sequence ID" value="NZ_AP027080.1"/>
</dbReference>
<dbReference type="InterPro" id="IPR011055">
    <property type="entry name" value="Dup_hybrid_motif"/>
</dbReference>
<dbReference type="SUPFAM" id="SSF54106">
    <property type="entry name" value="LysM domain"/>
    <property type="match status" value="1"/>
</dbReference>
<dbReference type="PANTHER" id="PTHR21666:SF270">
    <property type="entry name" value="MUREIN HYDROLASE ACTIVATOR ENVC"/>
    <property type="match status" value="1"/>
</dbReference>
<evidence type="ECO:0000313" key="4">
    <source>
        <dbReference type="Proteomes" id="UP001238179"/>
    </source>
</evidence>
<keyword evidence="1" id="KW-0732">Signal</keyword>
<dbReference type="InterPro" id="IPR050570">
    <property type="entry name" value="Cell_wall_metabolism_enzyme"/>
</dbReference>
<dbReference type="EMBL" id="AP027080">
    <property type="protein sequence ID" value="BDU71003.1"/>
    <property type="molecule type" value="Genomic_DNA"/>
</dbReference>
<keyword evidence="4" id="KW-1185">Reference proteome</keyword>
<dbReference type="SMART" id="SM00257">
    <property type="entry name" value="LysM"/>
    <property type="match status" value="1"/>
</dbReference>
<dbReference type="Pfam" id="PF01551">
    <property type="entry name" value="Peptidase_M23"/>
    <property type="match status" value="1"/>
</dbReference>
<dbReference type="Gene3D" id="3.10.350.10">
    <property type="entry name" value="LysM domain"/>
    <property type="match status" value="1"/>
</dbReference>
<evidence type="ECO:0000313" key="3">
    <source>
        <dbReference type="EMBL" id="BDU71003.1"/>
    </source>
</evidence>
<gene>
    <name evidence="3" type="ORF">METEAL_01770</name>
</gene>
<dbReference type="KEGG" id="msil:METEAL_01770"/>
<feature type="chain" id="PRO_5041316132" evidence="1">
    <location>
        <begin position="22"/>
        <end position="321"/>
    </location>
</feature>
<proteinExistence type="predicted"/>
<protein>
    <submittedName>
        <fullName evidence="3">Peptidase M23</fullName>
    </submittedName>
</protein>
<dbReference type="Proteomes" id="UP001238179">
    <property type="component" value="Chromosome"/>
</dbReference>
<dbReference type="SUPFAM" id="SSF51261">
    <property type="entry name" value="Duplicated hybrid motif"/>
    <property type="match status" value="1"/>
</dbReference>
<reference evidence="4" key="1">
    <citation type="journal article" date="2023" name="Int. J. Syst. Evol. Microbiol.">
        <title>Mesoterricola silvestris gen. nov., sp. nov., Mesoterricola sediminis sp. nov., Geothrix oryzae sp. nov., Geothrix edaphica sp. nov., Geothrix rubra sp. nov., and Geothrix limicola sp. nov., six novel members of Acidobacteriota isolated from soils.</title>
        <authorList>
            <person name="Itoh H."/>
            <person name="Sugisawa Y."/>
            <person name="Mise K."/>
            <person name="Xu Z."/>
            <person name="Kuniyasu M."/>
            <person name="Ushijima N."/>
            <person name="Kawano K."/>
            <person name="Kobayashi E."/>
            <person name="Shiratori Y."/>
            <person name="Masuda Y."/>
            <person name="Senoo K."/>
        </authorList>
    </citation>
    <scope>NUCLEOTIDE SEQUENCE [LARGE SCALE GENOMIC DNA]</scope>
    <source>
        <strain evidence="4">W79</strain>
    </source>
</reference>
<accession>A0AA48K9Z4</accession>
<sequence length="321" mass="34241">MRTALIALALAISGMTGSLQASRTVASSLHRVRRGETAARIARDNRLSLAQLEAINPGLDMGHLLVGSMVRVKGKAVLASHRKPGVPMAPLPSTPAPGPTTFTHLERILPTTARDLSALAPAEETRPALAGIRSVLPPADPADAVVAPAPAFTPADPGRLDLLWPVETRTVSSAWGPRMRSRTIKVKASKRRVKYRGSHKGIDLTAPTGTDVFAALDGQVVSVGSMKRGYGNFVIIDHGNGVVTVYGHHRKNFVREGEIVHRGQKIAEVGRTGNATGPHLHFELRVDGTVKNPLPFLNDVEEIPADQIAENQAAVAPKTRH</sequence>
<dbReference type="Gene3D" id="2.70.70.10">
    <property type="entry name" value="Glucose Permease (Domain IIA)"/>
    <property type="match status" value="1"/>
</dbReference>
<dbReference type="GO" id="GO:0004222">
    <property type="term" value="F:metalloendopeptidase activity"/>
    <property type="evidence" value="ECO:0007669"/>
    <property type="project" value="TreeGrafter"/>
</dbReference>
<feature type="signal peptide" evidence="1">
    <location>
        <begin position="1"/>
        <end position="21"/>
    </location>
</feature>
<dbReference type="AlphaFoldDB" id="A0AA48K9Z4"/>
<feature type="domain" description="LysM" evidence="2">
    <location>
        <begin position="29"/>
        <end position="73"/>
    </location>
</feature>